<keyword evidence="2" id="KW-0547">Nucleotide-binding</keyword>
<dbReference type="SUPFAM" id="SSF52540">
    <property type="entry name" value="P-loop containing nucleoside triphosphate hydrolases"/>
    <property type="match status" value="1"/>
</dbReference>
<evidence type="ECO:0000259" key="1">
    <source>
        <dbReference type="SMART" id="SM00382"/>
    </source>
</evidence>
<dbReference type="GO" id="GO:0005524">
    <property type="term" value="F:ATP binding"/>
    <property type="evidence" value="ECO:0007669"/>
    <property type="project" value="UniProtKB-KW"/>
</dbReference>
<feature type="domain" description="AAA+ ATPase" evidence="1">
    <location>
        <begin position="40"/>
        <end position="171"/>
    </location>
</feature>
<dbReference type="InterPro" id="IPR041682">
    <property type="entry name" value="AAA_14"/>
</dbReference>
<gene>
    <name evidence="2" type="ORF">HA333_04240</name>
</gene>
<name>A0A832SY57_9CREN</name>
<dbReference type="PANTHER" id="PTHR33295">
    <property type="entry name" value="ATPASE"/>
    <property type="match status" value="1"/>
</dbReference>
<evidence type="ECO:0000313" key="3">
    <source>
        <dbReference type="Proteomes" id="UP000651120"/>
    </source>
</evidence>
<dbReference type="PANTHER" id="PTHR33295:SF18">
    <property type="entry name" value="AAA+ ATPASE DOMAIN-CONTAINING PROTEIN"/>
    <property type="match status" value="1"/>
</dbReference>
<dbReference type="OMA" id="EWFRAIK"/>
<dbReference type="EMBL" id="DUJP01000018">
    <property type="protein sequence ID" value="HII46667.1"/>
    <property type="molecule type" value="Genomic_DNA"/>
</dbReference>
<dbReference type="GeneID" id="1464830"/>
<dbReference type="Pfam" id="PF13635">
    <property type="entry name" value="DUF4143"/>
    <property type="match status" value="1"/>
</dbReference>
<dbReference type="InterPro" id="IPR003593">
    <property type="entry name" value="AAA+_ATPase"/>
</dbReference>
<dbReference type="SMART" id="SM00382">
    <property type="entry name" value="AAA"/>
    <property type="match status" value="1"/>
</dbReference>
<accession>A0A832SY57</accession>
<sequence length="408" mass="46292">MDFLNPWWRGRLEEDPQLAKWAESPVRWIPKWVYEVDLTPFSLHFLLGPRQVGKTTALKLLIKRLVEEGRDPRSIFYYSCELVSDHRELAEVLREVAKLKERWGVASALIILDEVTYPREWYRALKFFIDQGFFKNDVIIASGSVSMYAKREVETFPGRRGRGRDYVLYPLSFAAFAKLAGVPEGADPAAWRSKLAELLELYLDCGGMPTSVISCLTGRGADSQTWQIFISSLSFDLARLGRSEAYVKRLLRAVLRTAPSPVSLSALAKEAELTSHKIAFTYLNLLEGLYILKQLFWVNPYTLEESFKKPRKIHLQDPAMYSAFARWVGVDPPGAEVRLEAAVATHLARKYRVGYWRDGREIDVIIPELKAGIEVKIGRAGAGGRVGLVKYRELSLPDAAEYLFGEVP</sequence>
<dbReference type="InterPro" id="IPR025420">
    <property type="entry name" value="DUF4143"/>
</dbReference>
<dbReference type="Proteomes" id="UP000651120">
    <property type="component" value="Unassembled WGS sequence"/>
</dbReference>
<dbReference type="Pfam" id="PF13173">
    <property type="entry name" value="AAA_14"/>
    <property type="match status" value="1"/>
</dbReference>
<dbReference type="InterPro" id="IPR027417">
    <property type="entry name" value="P-loop_NTPase"/>
</dbReference>
<proteinExistence type="predicted"/>
<reference evidence="2" key="1">
    <citation type="journal article" date="2020" name="bioRxiv">
        <title>A rank-normalized archaeal taxonomy based on genome phylogeny resolves widespread incomplete and uneven classifications.</title>
        <authorList>
            <person name="Rinke C."/>
            <person name="Chuvochina M."/>
            <person name="Mussig A.J."/>
            <person name="Chaumeil P.-A."/>
            <person name="Waite D.W."/>
            <person name="Whitman W.B."/>
            <person name="Parks D.H."/>
            <person name="Hugenholtz P."/>
        </authorList>
    </citation>
    <scope>NUCLEOTIDE SEQUENCE</scope>
    <source>
        <strain evidence="2">UBA8839</strain>
    </source>
</reference>
<organism evidence="2 3">
    <name type="scientific">Pyrobaculum aerophilum</name>
    <dbReference type="NCBI Taxonomy" id="13773"/>
    <lineage>
        <taxon>Archaea</taxon>
        <taxon>Thermoproteota</taxon>
        <taxon>Thermoprotei</taxon>
        <taxon>Thermoproteales</taxon>
        <taxon>Thermoproteaceae</taxon>
        <taxon>Pyrobaculum</taxon>
    </lineage>
</organism>
<dbReference type="AlphaFoldDB" id="A0A832SY57"/>
<evidence type="ECO:0000313" key="2">
    <source>
        <dbReference type="EMBL" id="HII46667.1"/>
    </source>
</evidence>
<protein>
    <submittedName>
        <fullName evidence="2">ATP-binding protein</fullName>
    </submittedName>
</protein>
<keyword evidence="2" id="KW-0067">ATP-binding</keyword>
<dbReference type="RefSeq" id="WP_011007084.1">
    <property type="nucleotide sequence ID" value="NZ_DUJP01000018.1"/>
</dbReference>
<comment type="caution">
    <text evidence="2">The sequence shown here is derived from an EMBL/GenBank/DDBJ whole genome shotgun (WGS) entry which is preliminary data.</text>
</comment>